<dbReference type="InterPro" id="IPR002131">
    <property type="entry name" value="Gphrmn_rcpt_fam"/>
</dbReference>
<keyword evidence="2" id="KW-1003">Cell membrane</keyword>
<evidence type="ECO:0000313" key="14">
    <source>
        <dbReference type="Proteomes" id="UP001152795"/>
    </source>
</evidence>
<dbReference type="Gene3D" id="3.80.10.10">
    <property type="entry name" value="Ribonuclease Inhibitor"/>
    <property type="match status" value="1"/>
</dbReference>
<dbReference type="InterPro" id="IPR017452">
    <property type="entry name" value="GPCR_Rhodpsn_7TM"/>
</dbReference>
<sequence length="603" mass="66774">GLDDNLIDSFPVFNDFSQKLKILSLRGNNIKELKLQDLNKFPELEELHLGNNKITSLQDGVFPNMKKIKILEMSNNPIESIASHAFEKLVSLKTLYLDGIDIENLPTVGLQNLITLSLDRVHKLRTIPEGLERIENVKLAKEKSFLCCKLKFDRIGPHLTGPRTKFNGTTRSMPTTPTNRATRSESATPAGFGKRKKRRSILTLSPSAAPPTGPINTVPPSRPLNCTPEPTAFQPCEDVMGADWLTAVSFIIAPFALCGNFVVLVVFLCLARNYNVSRFLVTNLALADLSMGVYLLSLVIESVITSGEYYKHVERFQFGLSCNVLGFLAMFSSELSVFSLTMITVERYLTIVYAMYPRYRLTMRTAIICMIIGWIVAITVAVLPIRGVGSYGKVAICLPFDTDNGGDLYLFFVFGLNGVGFLFVCALYAQIYRSVFRTNNSTPTRGHDSRVARRMALLVFTDFACFTPIAITGISALLGNPLIDVKQSKYLLVFFFPLNGLLNPFLYAIITKTFRRDLAALLKNCFVCGGTLTNYISNFPGSRSVQSTNDVLNPSARPSLDFNAMGGFHSLGNIRGSRENPVSASFSKSEPNLVKFNDEALNS</sequence>
<dbReference type="PROSITE" id="PS00237">
    <property type="entry name" value="G_PROTEIN_RECEP_F1_1"/>
    <property type="match status" value="1"/>
</dbReference>
<dbReference type="AlphaFoldDB" id="A0A7D9I5D6"/>
<dbReference type="PROSITE" id="PS51450">
    <property type="entry name" value="LRR"/>
    <property type="match status" value="2"/>
</dbReference>
<comment type="caution">
    <text evidence="13">The sequence shown here is derived from an EMBL/GenBank/DDBJ whole genome shotgun (WGS) entry which is preliminary data.</text>
</comment>
<comment type="subcellular location">
    <subcellularLocation>
        <location evidence="1">Cell membrane</location>
        <topology evidence="1">Multi-pass membrane protein</topology>
    </subcellularLocation>
</comment>
<feature type="transmembrane region" description="Helical" evidence="12">
    <location>
        <begin position="455"/>
        <end position="478"/>
    </location>
</feature>
<evidence type="ECO:0000256" key="10">
    <source>
        <dbReference type="ARBA" id="ARBA00023224"/>
    </source>
</evidence>
<dbReference type="PANTHER" id="PTHR24372">
    <property type="entry name" value="GLYCOPROTEIN HORMONE RECEPTOR"/>
    <property type="match status" value="1"/>
</dbReference>
<dbReference type="SMART" id="SM00369">
    <property type="entry name" value="LRR_TYP"/>
    <property type="match status" value="3"/>
</dbReference>
<feature type="region of interest" description="Disordered" evidence="11">
    <location>
        <begin position="161"/>
        <end position="221"/>
    </location>
</feature>
<keyword evidence="5" id="KW-0677">Repeat</keyword>
<keyword evidence="10" id="KW-0807">Transducer</keyword>
<dbReference type="GO" id="GO:0005886">
    <property type="term" value="C:plasma membrane"/>
    <property type="evidence" value="ECO:0007669"/>
    <property type="project" value="UniProtKB-SubCell"/>
</dbReference>
<dbReference type="Pfam" id="PF00001">
    <property type="entry name" value="7tm_1"/>
    <property type="match status" value="1"/>
</dbReference>
<dbReference type="SUPFAM" id="SSF81321">
    <property type="entry name" value="Family A G protein-coupled receptor-like"/>
    <property type="match status" value="1"/>
</dbReference>
<keyword evidence="14" id="KW-1185">Reference proteome</keyword>
<feature type="transmembrane region" description="Helical" evidence="12">
    <location>
        <begin position="283"/>
        <end position="304"/>
    </location>
</feature>
<evidence type="ECO:0000256" key="3">
    <source>
        <dbReference type="ARBA" id="ARBA00022614"/>
    </source>
</evidence>
<name>A0A7D9I5D6_PARCT</name>
<feature type="transmembrane region" description="Helical" evidence="12">
    <location>
        <begin position="490"/>
        <end position="510"/>
    </location>
</feature>
<dbReference type="InterPro" id="IPR003591">
    <property type="entry name" value="Leu-rich_rpt_typical-subtyp"/>
</dbReference>
<feature type="transmembrane region" description="Helical" evidence="12">
    <location>
        <begin position="408"/>
        <end position="429"/>
    </location>
</feature>
<dbReference type="GO" id="GO:0007189">
    <property type="term" value="P:adenylate cyclase-activating G protein-coupled receptor signaling pathway"/>
    <property type="evidence" value="ECO:0007669"/>
    <property type="project" value="TreeGrafter"/>
</dbReference>
<evidence type="ECO:0000256" key="4">
    <source>
        <dbReference type="ARBA" id="ARBA00022692"/>
    </source>
</evidence>
<keyword evidence="6 12" id="KW-1133">Transmembrane helix</keyword>
<keyword evidence="7" id="KW-0297">G-protein coupled receptor</keyword>
<organism evidence="13 14">
    <name type="scientific">Paramuricea clavata</name>
    <name type="common">Red gorgonian</name>
    <name type="synonym">Violescent sea-whip</name>
    <dbReference type="NCBI Taxonomy" id="317549"/>
    <lineage>
        <taxon>Eukaryota</taxon>
        <taxon>Metazoa</taxon>
        <taxon>Cnidaria</taxon>
        <taxon>Anthozoa</taxon>
        <taxon>Octocorallia</taxon>
        <taxon>Malacalcyonacea</taxon>
        <taxon>Plexauridae</taxon>
        <taxon>Paramuricea</taxon>
    </lineage>
</organism>
<dbReference type="PANTHER" id="PTHR24372:SF74">
    <property type="entry name" value="LP13728P"/>
    <property type="match status" value="1"/>
</dbReference>
<dbReference type="SUPFAM" id="SSF52058">
    <property type="entry name" value="L domain-like"/>
    <property type="match status" value="1"/>
</dbReference>
<evidence type="ECO:0000256" key="2">
    <source>
        <dbReference type="ARBA" id="ARBA00022475"/>
    </source>
</evidence>
<evidence type="ECO:0000256" key="8">
    <source>
        <dbReference type="ARBA" id="ARBA00023136"/>
    </source>
</evidence>
<feature type="transmembrane region" description="Helical" evidence="12">
    <location>
        <begin position="324"/>
        <end position="345"/>
    </location>
</feature>
<keyword evidence="8 12" id="KW-0472">Membrane</keyword>
<evidence type="ECO:0000256" key="11">
    <source>
        <dbReference type="SAM" id="MobiDB-lite"/>
    </source>
</evidence>
<evidence type="ECO:0000313" key="13">
    <source>
        <dbReference type="EMBL" id="CAB4001300.1"/>
    </source>
</evidence>
<dbReference type="GO" id="GO:0016500">
    <property type="term" value="F:protein-hormone receptor activity"/>
    <property type="evidence" value="ECO:0007669"/>
    <property type="project" value="InterPro"/>
</dbReference>
<proteinExistence type="predicted"/>
<evidence type="ECO:0000256" key="1">
    <source>
        <dbReference type="ARBA" id="ARBA00004651"/>
    </source>
</evidence>
<gene>
    <name evidence="13" type="ORF">PACLA_8A036073</name>
</gene>
<reference evidence="13" key="1">
    <citation type="submission" date="2020-04" db="EMBL/GenBank/DDBJ databases">
        <authorList>
            <person name="Alioto T."/>
            <person name="Alioto T."/>
            <person name="Gomez Garrido J."/>
        </authorList>
    </citation>
    <scope>NUCLEOTIDE SEQUENCE</scope>
    <source>
        <strain evidence="13">A484AB</strain>
    </source>
</reference>
<feature type="transmembrane region" description="Helical" evidence="12">
    <location>
        <begin position="366"/>
        <end position="388"/>
    </location>
</feature>
<protein>
    <submittedName>
        <fullName evidence="13">Probable glyco hormone G- coupled receptor</fullName>
    </submittedName>
</protein>
<keyword evidence="3" id="KW-0433">Leucine-rich repeat</keyword>
<dbReference type="Proteomes" id="UP001152795">
    <property type="component" value="Unassembled WGS sequence"/>
</dbReference>
<feature type="compositionally biased region" description="Polar residues" evidence="11">
    <location>
        <begin position="166"/>
        <end position="187"/>
    </location>
</feature>
<keyword evidence="9 13" id="KW-0675">Receptor</keyword>
<dbReference type="InterPro" id="IPR000276">
    <property type="entry name" value="GPCR_Rhodpsn"/>
</dbReference>
<dbReference type="EMBL" id="CACRXK020004052">
    <property type="protein sequence ID" value="CAB4001300.1"/>
    <property type="molecule type" value="Genomic_DNA"/>
</dbReference>
<keyword evidence="4 12" id="KW-0812">Transmembrane</keyword>
<evidence type="ECO:0000256" key="7">
    <source>
        <dbReference type="ARBA" id="ARBA00023040"/>
    </source>
</evidence>
<evidence type="ECO:0000256" key="9">
    <source>
        <dbReference type="ARBA" id="ARBA00023170"/>
    </source>
</evidence>
<feature type="transmembrane region" description="Helical" evidence="12">
    <location>
        <begin position="244"/>
        <end position="271"/>
    </location>
</feature>
<evidence type="ECO:0000256" key="5">
    <source>
        <dbReference type="ARBA" id="ARBA00022737"/>
    </source>
</evidence>
<dbReference type="GO" id="GO:0009755">
    <property type="term" value="P:hormone-mediated signaling pathway"/>
    <property type="evidence" value="ECO:0007669"/>
    <property type="project" value="TreeGrafter"/>
</dbReference>
<feature type="non-terminal residue" evidence="13">
    <location>
        <position position="603"/>
    </location>
</feature>
<accession>A0A7D9I5D6</accession>
<dbReference type="InterPro" id="IPR032675">
    <property type="entry name" value="LRR_dom_sf"/>
</dbReference>
<dbReference type="PRINTS" id="PR00237">
    <property type="entry name" value="GPCRRHODOPSN"/>
</dbReference>
<dbReference type="Pfam" id="PF13855">
    <property type="entry name" value="LRR_8"/>
    <property type="match status" value="1"/>
</dbReference>
<dbReference type="Gene3D" id="1.20.1070.10">
    <property type="entry name" value="Rhodopsin 7-helix transmembrane proteins"/>
    <property type="match status" value="1"/>
</dbReference>
<dbReference type="PROSITE" id="PS50262">
    <property type="entry name" value="G_PROTEIN_RECEP_F1_2"/>
    <property type="match status" value="1"/>
</dbReference>
<dbReference type="InterPro" id="IPR001611">
    <property type="entry name" value="Leu-rich_rpt"/>
</dbReference>
<dbReference type="GO" id="GO:0008528">
    <property type="term" value="F:G protein-coupled peptide receptor activity"/>
    <property type="evidence" value="ECO:0007669"/>
    <property type="project" value="TreeGrafter"/>
</dbReference>
<dbReference type="PRINTS" id="PR00373">
    <property type="entry name" value="GLYCHORMONER"/>
</dbReference>
<evidence type="ECO:0000256" key="12">
    <source>
        <dbReference type="SAM" id="Phobius"/>
    </source>
</evidence>
<dbReference type="OrthoDB" id="5981530at2759"/>
<evidence type="ECO:0000256" key="6">
    <source>
        <dbReference type="ARBA" id="ARBA00022989"/>
    </source>
</evidence>